<name>A0AAN6TWS5_9PEZI</name>
<reference evidence="2" key="1">
    <citation type="journal article" date="2023" name="Mol. Phylogenet. Evol.">
        <title>Genome-scale phylogeny and comparative genomics of the fungal order Sordariales.</title>
        <authorList>
            <person name="Hensen N."/>
            <person name="Bonometti L."/>
            <person name="Westerberg I."/>
            <person name="Brannstrom I.O."/>
            <person name="Guillou S."/>
            <person name="Cros-Aarteil S."/>
            <person name="Calhoun S."/>
            <person name="Haridas S."/>
            <person name="Kuo A."/>
            <person name="Mondo S."/>
            <person name="Pangilinan J."/>
            <person name="Riley R."/>
            <person name="LaButti K."/>
            <person name="Andreopoulos B."/>
            <person name="Lipzen A."/>
            <person name="Chen C."/>
            <person name="Yan M."/>
            <person name="Daum C."/>
            <person name="Ng V."/>
            <person name="Clum A."/>
            <person name="Steindorff A."/>
            <person name="Ohm R.A."/>
            <person name="Martin F."/>
            <person name="Silar P."/>
            <person name="Natvig D.O."/>
            <person name="Lalanne C."/>
            <person name="Gautier V."/>
            <person name="Ament-Velasquez S.L."/>
            <person name="Kruys A."/>
            <person name="Hutchinson M.I."/>
            <person name="Powell A.J."/>
            <person name="Barry K."/>
            <person name="Miller A.N."/>
            <person name="Grigoriev I.V."/>
            <person name="Debuchy R."/>
            <person name="Gladieux P."/>
            <person name="Hiltunen Thoren M."/>
            <person name="Johannesson H."/>
        </authorList>
    </citation>
    <scope>NUCLEOTIDE SEQUENCE</scope>
    <source>
        <strain evidence="2">CBS 731.68</strain>
    </source>
</reference>
<proteinExistence type="predicted"/>
<evidence type="ECO:0000313" key="3">
    <source>
        <dbReference type="Proteomes" id="UP001302602"/>
    </source>
</evidence>
<gene>
    <name evidence="2" type="ORF">N657DRAFT_492400</name>
</gene>
<dbReference type="RefSeq" id="XP_062645919.1">
    <property type="nucleotide sequence ID" value="XM_062787638.1"/>
</dbReference>
<feature type="compositionally biased region" description="Basic and acidic residues" evidence="1">
    <location>
        <begin position="143"/>
        <end position="160"/>
    </location>
</feature>
<feature type="region of interest" description="Disordered" evidence="1">
    <location>
        <begin position="142"/>
        <end position="162"/>
    </location>
</feature>
<dbReference type="Proteomes" id="UP001302602">
    <property type="component" value="Unassembled WGS sequence"/>
</dbReference>
<reference evidence="2" key="2">
    <citation type="submission" date="2023-05" db="EMBL/GenBank/DDBJ databases">
        <authorList>
            <consortium name="Lawrence Berkeley National Laboratory"/>
            <person name="Steindorff A."/>
            <person name="Hensen N."/>
            <person name="Bonometti L."/>
            <person name="Westerberg I."/>
            <person name="Brannstrom I.O."/>
            <person name="Guillou S."/>
            <person name="Cros-Aarteil S."/>
            <person name="Calhoun S."/>
            <person name="Haridas S."/>
            <person name="Kuo A."/>
            <person name="Mondo S."/>
            <person name="Pangilinan J."/>
            <person name="Riley R."/>
            <person name="Labutti K."/>
            <person name="Andreopoulos B."/>
            <person name="Lipzen A."/>
            <person name="Chen C."/>
            <person name="Yanf M."/>
            <person name="Daum C."/>
            <person name="Ng V."/>
            <person name="Clum A."/>
            <person name="Ohm R."/>
            <person name="Martin F."/>
            <person name="Silar P."/>
            <person name="Natvig D."/>
            <person name="Lalanne C."/>
            <person name="Gautier V."/>
            <person name="Ament-Velasquez S.L."/>
            <person name="Kruys A."/>
            <person name="Hutchinson M.I."/>
            <person name="Powell A.J."/>
            <person name="Barry K."/>
            <person name="Miller A.N."/>
            <person name="Grigoriev I.V."/>
            <person name="Debuchy R."/>
            <person name="Gladieux P."/>
            <person name="Thoren M.H."/>
            <person name="Johannesson H."/>
        </authorList>
    </citation>
    <scope>NUCLEOTIDE SEQUENCE</scope>
    <source>
        <strain evidence="2">CBS 731.68</strain>
    </source>
</reference>
<evidence type="ECO:0000256" key="1">
    <source>
        <dbReference type="SAM" id="MobiDB-lite"/>
    </source>
</evidence>
<dbReference type="GeneID" id="87824408"/>
<sequence length="189" mass="20959">MSPRIIRVTHCFQLAATSRWWATMLHVGPFLGATIRWVDGRRQWITGNSACLAKARAATKMWSTIHQDKQEPDPWDLERVSHARLSLAIEHRSFPPGAVVCSFLPPSTTILAALHGNLMGPPKAAHKPSHIHGVVQCTSVDSLRMKPSDPGSHDPTRAPDRGLTTARKLRLLDHDQTLYGTAVARQLFL</sequence>
<dbReference type="EMBL" id="MU853231">
    <property type="protein sequence ID" value="KAK4122148.1"/>
    <property type="molecule type" value="Genomic_DNA"/>
</dbReference>
<evidence type="ECO:0000313" key="2">
    <source>
        <dbReference type="EMBL" id="KAK4122148.1"/>
    </source>
</evidence>
<accession>A0AAN6TWS5</accession>
<keyword evidence="3" id="KW-1185">Reference proteome</keyword>
<comment type="caution">
    <text evidence="2">The sequence shown here is derived from an EMBL/GenBank/DDBJ whole genome shotgun (WGS) entry which is preliminary data.</text>
</comment>
<dbReference type="AlphaFoldDB" id="A0AAN6TWS5"/>
<organism evidence="2 3">
    <name type="scientific">Parathielavia appendiculata</name>
    <dbReference type="NCBI Taxonomy" id="2587402"/>
    <lineage>
        <taxon>Eukaryota</taxon>
        <taxon>Fungi</taxon>
        <taxon>Dikarya</taxon>
        <taxon>Ascomycota</taxon>
        <taxon>Pezizomycotina</taxon>
        <taxon>Sordariomycetes</taxon>
        <taxon>Sordariomycetidae</taxon>
        <taxon>Sordariales</taxon>
        <taxon>Chaetomiaceae</taxon>
        <taxon>Parathielavia</taxon>
    </lineage>
</organism>
<protein>
    <submittedName>
        <fullName evidence="2">Uncharacterized protein</fullName>
    </submittedName>
</protein>